<dbReference type="Gene3D" id="1.10.1760.10">
    <property type="entry name" value="Actin-related protein 2/3 complex subunit 3"/>
    <property type="match status" value="1"/>
</dbReference>
<proteinExistence type="inferred from homology"/>
<evidence type="ECO:0000256" key="4">
    <source>
        <dbReference type="ARBA" id="ARBA00023203"/>
    </source>
</evidence>
<dbReference type="SUPFAM" id="SSF69060">
    <property type="entry name" value="Arp2/3 complex 21 kDa subunit ARPC3"/>
    <property type="match status" value="1"/>
</dbReference>
<evidence type="ECO:0000313" key="8">
    <source>
        <dbReference type="Proteomes" id="UP001341840"/>
    </source>
</evidence>
<keyword evidence="5" id="KW-0206">Cytoskeleton</keyword>
<reference evidence="7 8" key="1">
    <citation type="journal article" date="2023" name="Plants (Basel)">
        <title>Bridging the Gap: Combining Genomics and Transcriptomics Approaches to Understand Stylosanthes scabra, an Orphan Legume from the Brazilian Caatinga.</title>
        <authorList>
            <person name="Ferreira-Neto J.R.C."/>
            <person name="da Silva M.D."/>
            <person name="Binneck E."/>
            <person name="de Melo N.F."/>
            <person name="da Silva R.H."/>
            <person name="de Melo A.L.T.M."/>
            <person name="Pandolfi V."/>
            <person name="Bustamante F.O."/>
            <person name="Brasileiro-Vidal A.C."/>
            <person name="Benko-Iseppon A.M."/>
        </authorList>
    </citation>
    <scope>NUCLEOTIDE SEQUENCE [LARGE SCALE GENOMIC DNA]</scope>
    <source>
        <tissue evidence="7">Leaves</tissue>
    </source>
</reference>
<evidence type="ECO:0000256" key="6">
    <source>
        <dbReference type="SAM" id="SignalP"/>
    </source>
</evidence>
<organism evidence="7 8">
    <name type="scientific">Stylosanthes scabra</name>
    <dbReference type="NCBI Taxonomy" id="79078"/>
    <lineage>
        <taxon>Eukaryota</taxon>
        <taxon>Viridiplantae</taxon>
        <taxon>Streptophyta</taxon>
        <taxon>Embryophyta</taxon>
        <taxon>Tracheophyta</taxon>
        <taxon>Spermatophyta</taxon>
        <taxon>Magnoliopsida</taxon>
        <taxon>eudicotyledons</taxon>
        <taxon>Gunneridae</taxon>
        <taxon>Pentapetalae</taxon>
        <taxon>rosids</taxon>
        <taxon>fabids</taxon>
        <taxon>Fabales</taxon>
        <taxon>Fabaceae</taxon>
        <taxon>Papilionoideae</taxon>
        <taxon>50 kb inversion clade</taxon>
        <taxon>dalbergioids sensu lato</taxon>
        <taxon>Dalbergieae</taxon>
        <taxon>Pterocarpus clade</taxon>
        <taxon>Stylosanthes</taxon>
    </lineage>
</organism>
<dbReference type="Pfam" id="PF04062">
    <property type="entry name" value="P21-Arc"/>
    <property type="match status" value="1"/>
</dbReference>
<keyword evidence="8" id="KW-1185">Reference proteome</keyword>
<dbReference type="PANTHER" id="PTHR12391">
    <property type="entry name" value="ARP2/3 COMPLEX 21 KD SUBUNIT"/>
    <property type="match status" value="1"/>
</dbReference>
<dbReference type="InterPro" id="IPR007204">
    <property type="entry name" value="ARPC3"/>
</dbReference>
<gene>
    <name evidence="7" type="primary">ARPC3_4</name>
    <name evidence="7" type="ORF">PIB30_069550</name>
</gene>
<dbReference type="Proteomes" id="UP001341840">
    <property type="component" value="Unassembled WGS sequence"/>
</dbReference>
<dbReference type="InterPro" id="IPR036753">
    <property type="entry name" value="ARPC3_sf"/>
</dbReference>
<feature type="signal peptide" evidence="6">
    <location>
        <begin position="1"/>
        <end position="15"/>
    </location>
</feature>
<evidence type="ECO:0000256" key="1">
    <source>
        <dbReference type="ARBA" id="ARBA00004245"/>
    </source>
</evidence>
<comment type="caution">
    <text evidence="7">The sequence shown here is derived from an EMBL/GenBank/DDBJ whole genome shotgun (WGS) entry which is preliminary data.</text>
</comment>
<comment type="similarity">
    <text evidence="2">Belongs to the ARPC3 family.</text>
</comment>
<keyword evidence="6" id="KW-0732">Signal</keyword>
<evidence type="ECO:0000313" key="7">
    <source>
        <dbReference type="EMBL" id="MED6113305.1"/>
    </source>
</evidence>
<dbReference type="EMBL" id="JASCZI010000766">
    <property type="protein sequence ID" value="MED6113305.1"/>
    <property type="molecule type" value="Genomic_DNA"/>
</dbReference>
<comment type="subcellular location">
    <subcellularLocation>
        <location evidence="1">Cytoplasm</location>
        <location evidence="1">Cytoskeleton</location>
    </subcellularLocation>
</comment>
<protein>
    <submittedName>
        <fullName evidence="7">Actin- protein 2/3 complex subunit 3</fullName>
    </submittedName>
</protein>
<accession>A0ABU6QN12</accession>
<evidence type="ECO:0000256" key="5">
    <source>
        <dbReference type="ARBA" id="ARBA00023212"/>
    </source>
</evidence>
<evidence type="ECO:0000256" key="3">
    <source>
        <dbReference type="ARBA" id="ARBA00022490"/>
    </source>
</evidence>
<feature type="chain" id="PRO_5045333306" evidence="6">
    <location>
        <begin position="16"/>
        <end position="162"/>
    </location>
</feature>
<sequence>MKFVVVVRFITLVLPCSYRTDIVDEAITFFRANVFFRNFDIKRSADKLLIYLTSYINVALKRLEGCRTLAEGTKDIIILGFEKVPIPGESGFPFPSLLPLPQSHEQAGLLVLQRKKLLTDYQRQLLEEKKKVDVLSINSVIVICKVVTVRRDIRRIVTAFVY</sequence>
<evidence type="ECO:0000256" key="2">
    <source>
        <dbReference type="ARBA" id="ARBA00010856"/>
    </source>
</evidence>
<name>A0ABU6QN12_9FABA</name>
<keyword evidence="4" id="KW-0009">Actin-binding</keyword>
<keyword evidence="3" id="KW-0963">Cytoplasm</keyword>